<keyword evidence="5" id="KW-1185">Reference proteome</keyword>
<keyword evidence="3" id="KW-0472">Membrane</keyword>
<evidence type="ECO:0000256" key="2">
    <source>
        <dbReference type="ARBA" id="ARBA00023287"/>
    </source>
</evidence>
<dbReference type="EMBL" id="CALBWS010000025">
    <property type="protein sequence ID" value="CAH2716273.1"/>
    <property type="molecule type" value="Genomic_DNA"/>
</dbReference>
<evidence type="ECO:0000313" key="5">
    <source>
        <dbReference type="Proteomes" id="UP000838308"/>
    </source>
</evidence>
<protein>
    <recommendedName>
        <fullName evidence="6">Prepilin-type N-terminal cleavage/methylation domain-containing protein</fullName>
    </recommendedName>
</protein>
<organism evidence="4 5">
    <name type="scientific">Neobacillus rhizosphaerae</name>
    <dbReference type="NCBI Taxonomy" id="2880965"/>
    <lineage>
        <taxon>Bacteria</taxon>
        <taxon>Bacillati</taxon>
        <taxon>Bacillota</taxon>
        <taxon>Bacilli</taxon>
        <taxon>Bacillales</taxon>
        <taxon>Bacillaceae</taxon>
        <taxon>Neobacillus</taxon>
    </lineage>
</organism>
<dbReference type="PROSITE" id="PS00409">
    <property type="entry name" value="PROKAR_NTER_METHYL"/>
    <property type="match status" value="1"/>
</dbReference>
<evidence type="ECO:0000256" key="3">
    <source>
        <dbReference type="SAM" id="Phobius"/>
    </source>
</evidence>
<evidence type="ECO:0008006" key="6">
    <source>
        <dbReference type="Google" id="ProtNLM"/>
    </source>
</evidence>
<gene>
    <name evidence="4" type="ORF">BACCIP111895_03457</name>
</gene>
<name>A0ABN8KV64_9BACI</name>
<proteinExistence type="predicted"/>
<feature type="transmembrane region" description="Helical" evidence="3">
    <location>
        <begin position="12"/>
        <end position="33"/>
    </location>
</feature>
<keyword evidence="3" id="KW-1133">Transmembrane helix</keyword>
<dbReference type="InterPro" id="IPR012902">
    <property type="entry name" value="N_methyl_site"/>
</dbReference>
<keyword evidence="2" id="KW-0178">Competence</keyword>
<sequence length="102" mass="11736">MKFCQNEKGVTLLEVLISIVILSIIFLSVMRFFPQMGFMNNQNAEKTQAINTAKEILIDWQNSPHAKAFLVDPTNESLDDLPINKRQKADIIIFILWRGILM</sequence>
<dbReference type="RefSeq" id="WP_248736530.1">
    <property type="nucleotide sequence ID" value="NZ_CALBWS010000025.1"/>
</dbReference>
<keyword evidence="3" id="KW-0812">Transmembrane</keyword>
<evidence type="ECO:0000256" key="1">
    <source>
        <dbReference type="ARBA" id="ARBA00004241"/>
    </source>
</evidence>
<accession>A0ABN8KV64</accession>
<dbReference type="NCBIfam" id="TIGR02532">
    <property type="entry name" value="IV_pilin_GFxxxE"/>
    <property type="match status" value="1"/>
</dbReference>
<comment type="caution">
    <text evidence="4">The sequence shown here is derived from an EMBL/GenBank/DDBJ whole genome shotgun (WGS) entry which is preliminary data.</text>
</comment>
<dbReference type="Pfam" id="PF07963">
    <property type="entry name" value="N_methyl"/>
    <property type="match status" value="1"/>
</dbReference>
<dbReference type="Proteomes" id="UP000838308">
    <property type="component" value="Unassembled WGS sequence"/>
</dbReference>
<comment type="subcellular location">
    <subcellularLocation>
        <location evidence="1">Cell surface</location>
    </subcellularLocation>
</comment>
<evidence type="ECO:0000313" key="4">
    <source>
        <dbReference type="EMBL" id="CAH2716273.1"/>
    </source>
</evidence>
<reference evidence="4" key="1">
    <citation type="submission" date="2022-04" db="EMBL/GenBank/DDBJ databases">
        <authorList>
            <person name="Criscuolo A."/>
        </authorList>
    </citation>
    <scope>NUCLEOTIDE SEQUENCE</scope>
    <source>
        <strain evidence="4">CIP111895</strain>
    </source>
</reference>